<evidence type="ECO:0000259" key="5">
    <source>
        <dbReference type="SMART" id="SM01275"/>
    </source>
</evidence>
<feature type="compositionally biased region" description="Polar residues" evidence="4">
    <location>
        <begin position="229"/>
        <end position="247"/>
    </location>
</feature>
<evidence type="ECO:0000256" key="2">
    <source>
        <dbReference type="ARBA" id="ARBA00008081"/>
    </source>
</evidence>
<feature type="region of interest" description="Disordered" evidence="4">
    <location>
        <begin position="176"/>
        <end position="250"/>
    </location>
</feature>
<dbReference type="SMART" id="SM01275">
    <property type="entry name" value="MamL-1"/>
    <property type="match status" value="1"/>
</dbReference>
<dbReference type="GO" id="GO:0007219">
    <property type="term" value="P:Notch signaling pathway"/>
    <property type="evidence" value="ECO:0007669"/>
    <property type="project" value="InterPro"/>
</dbReference>
<evidence type="ECO:0000313" key="6">
    <source>
        <dbReference type="EMBL" id="KAK6168389.1"/>
    </source>
</evidence>
<feature type="compositionally biased region" description="Polar residues" evidence="4">
    <location>
        <begin position="176"/>
        <end position="197"/>
    </location>
</feature>
<feature type="region of interest" description="Disordered" evidence="4">
    <location>
        <begin position="697"/>
        <end position="755"/>
    </location>
</feature>
<dbReference type="Proteomes" id="UP001347796">
    <property type="component" value="Unassembled WGS sequence"/>
</dbReference>
<dbReference type="InterPro" id="IPR046370">
    <property type="entry name" value="MAML_N_sf"/>
</dbReference>
<dbReference type="AlphaFoldDB" id="A0AAN8GJJ9"/>
<evidence type="ECO:0000256" key="1">
    <source>
        <dbReference type="ARBA" id="ARBA00004123"/>
    </source>
</evidence>
<evidence type="ECO:0000256" key="3">
    <source>
        <dbReference type="ARBA" id="ARBA00023242"/>
    </source>
</evidence>
<gene>
    <name evidence="6" type="ORF">SNE40_020934</name>
</gene>
<feature type="compositionally biased region" description="Polar residues" evidence="4">
    <location>
        <begin position="617"/>
        <end position="628"/>
    </location>
</feature>
<feature type="compositionally biased region" description="Polar residues" evidence="4">
    <location>
        <begin position="129"/>
        <end position="140"/>
    </location>
</feature>
<accession>A0AAN8GJJ9</accession>
<dbReference type="Gene3D" id="6.10.250.970">
    <property type="match status" value="1"/>
</dbReference>
<dbReference type="EMBL" id="JAZGQO010000016">
    <property type="protein sequence ID" value="KAK6168389.1"/>
    <property type="molecule type" value="Genomic_DNA"/>
</dbReference>
<comment type="similarity">
    <text evidence="2">Belongs to the mastermind family.</text>
</comment>
<feature type="compositionally biased region" description="Low complexity" evidence="4">
    <location>
        <begin position="215"/>
        <end position="228"/>
    </location>
</feature>
<dbReference type="InterPro" id="IPR019082">
    <property type="entry name" value="Mastermind-like_N"/>
</dbReference>
<feature type="region of interest" description="Disordered" evidence="4">
    <location>
        <begin position="60"/>
        <end position="142"/>
    </location>
</feature>
<dbReference type="Pfam" id="PF09596">
    <property type="entry name" value="MamL-1"/>
    <property type="match status" value="1"/>
</dbReference>
<feature type="region of interest" description="Disordered" evidence="4">
    <location>
        <begin position="297"/>
        <end position="316"/>
    </location>
</feature>
<dbReference type="GO" id="GO:0003713">
    <property type="term" value="F:transcription coactivator activity"/>
    <property type="evidence" value="ECO:0007669"/>
    <property type="project" value="InterPro"/>
</dbReference>
<protein>
    <recommendedName>
        <fullName evidence="5">Neurogenic mastermind-like N-terminal domain-containing protein</fullName>
    </recommendedName>
</protein>
<keyword evidence="7" id="KW-1185">Reference proteome</keyword>
<evidence type="ECO:0000313" key="7">
    <source>
        <dbReference type="Proteomes" id="UP001347796"/>
    </source>
</evidence>
<feature type="region of interest" description="Disordered" evidence="4">
    <location>
        <begin position="557"/>
        <end position="628"/>
    </location>
</feature>
<reference evidence="6 7" key="1">
    <citation type="submission" date="2024-01" db="EMBL/GenBank/DDBJ databases">
        <title>The genome of the rayed Mediterranean limpet Patella caerulea (Linnaeus, 1758).</title>
        <authorList>
            <person name="Anh-Thu Weber A."/>
            <person name="Halstead-Nussloch G."/>
        </authorList>
    </citation>
    <scope>NUCLEOTIDE SEQUENCE [LARGE SCALE GENOMIC DNA]</scope>
    <source>
        <strain evidence="6">AATW-2023a</strain>
        <tissue evidence="6">Whole specimen</tissue>
    </source>
</reference>
<feature type="compositionally biased region" description="Gly residues" evidence="4">
    <location>
        <begin position="105"/>
        <end position="115"/>
    </location>
</feature>
<keyword evidence="3" id="KW-0539">Nucleus</keyword>
<feature type="compositionally biased region" description="Low complexity" evidence="4">
    <location>
        <begin position="585"/>
        <end position="601"/>
    </location>
</feature>
<feature type="domain" description="Neurogenic mastermind-like N-terminal" evidence="5">
    <location>
        <begin position="7"/>
        <end position="69"/>
    </location>
</feature>
<evidence type="ECO:0000256" key="4">
    <source>
        <dbReference type="SAM" id="MobiDB-lite"/>
    </source>
</evidence>
<name>A0AAN8GJJ9_PATCE</name>
<feature type="compositionally biased region" description="Polar residues" evidence="4">
    <location>
        <begin position="719"/>
        <end position="738"/>
    </location>
</feature>
<comment type="caution">
    <text evidence="6">The sequence shown here is derived from an EMBL/GenBank/DDBJ whole genome shotgun (WGS) entry which is preliminary data.</text>
</comment>
<dbReference type="GO" id="GO:0016607">
    <property type="term" value="C:nuclear speck"/>
    <property type="evidence" value="ECO:0007669"/>
    <property type="project" value="InterPro"/>
</dbReference>
<dbReference type="GO" id="GO:0045944">
    <property type="term" value="P:positive regulation of transcription by RNA polymerase II"/>
    <property type="evidence" value="ECO:0007669"/>
    <property type="project" value="InterPro"/>
</dbReference>
<feature type="compositionally biased region" description="Low complexity" evidence="4">
    <location>
        <begin position="564"/>
        <end position="578"/>
    </location>
</feature>
<comment type="subcellular location">
    <subcellularLocation>
        <location evidence="1">Nucleus</location>
    </subcellularLocation>
</comment>
<proteinExistence type="inferred from homology"/>
<organism evidence="6 7">
    <name type="scientific">Patella caerulea</name>
    <name type="common">Rayed Mediterranean limpet</name>
    <dbReference type="NCBI Taxonomy" id="87958"/>
    <lineage>
        <taxon>Eukaryota</taxon>
        <taxon>Metazoa</taxon>
        <taxon>Spiralia</taxon>
        <taxon>Lophotrochozoa</taxon>
        <taxon>Mollusca</taxon>
        <taxon>Gastropoda</taxon>
        <taxon>Patellogastropoda</taxon>
        <taxon>Patelloidea</taxon>
        <taxon>Patellidae</taxon>
        <taxon>Patella</taxon>
    </lineage>
</organism>
<feature type="compositionally biased region" description="Polar residues" evidence="4">
    <location>
        <begin position="297"/>
        <end position="313"/>
    </location>
</feature>
<sequence>MGDFFCPKRRDVVDRLRKRIENYRRHHFGRAGGYENNNYNGLRDHYRQDNLLPALHQRWRESRAKKTAKSSKANKDACSQNEHRNLIVTQKLKRKIDSGLPEQSAGGGGGGGGGSTSADNVFNFDEQDSPQAPTSQSLGSENKIPRLSVQIVQKINQQQEHSQTIQTNVTVSSTLKHYSEGSPQSGNQTTTGTSIHTSVECKQEPIEEPQCRLYQQQQQQNNNQQQGQVPSRSNQQASESNKSSNSDIAFDDHNLDELTDILNNLDKVEGELPPDIIKELDKFHEICVKVQRNSDCNDSGSGNMYSPLSSTSPGLGKASFPDNMPPRGPLNPVFDGNQNVNNTNNPITNMHVPPSAPITDSTGPAASTLKQMAAQHQQNTPYVMKSTTMDPFVDPLSENYSRRQEYPSYSQHQTFGNMPQGQNSFPYNQQGQSFPHMQTKPDMASLTYGGTKPLTHFTDPINQGSQTPSSLQQLQNQVRTQFNQSPNPQMQITQTQQMQVSHGQQRLHLSQTQQLQMQQAPQQISMSQQQSFTMQGHMNQTQPPMMNEQMNMQLMQDKMRQEQTRQQQQQQQQRQQQMHQERQQQMRQRQGQMMEAQQSQMPSQYMNRPPPEYKMQPGTQSSSFNQNGGTLNPLQTMQNMVDQTGGYGVVKSEIPTPQPQNGTNMMQMSAMQQSMSAAVSANAQTTQASRSGYMVQHMQRPPSYPPSGVPSQGGGAPTRPQQASSTYTSAILRNQRPPNVNVGPDGLNISQPRNHEWPRPMMQPTGPRPPMTGQTAISQQSAAMMQQYSQYNNSAQNMAPGVMHMQRPEMNSIQNQNSMMPNGTTQVMMQQQSMQMTQHGVIRPTQSGSYNMANSAPMPSANTAQGGYPPSSTQDDFMNFLDNAQNSNSDIFDSMVQNSGTPDFNLLDEILGK</sequence>